<dbReference type="PANTHER" id="PTHR10704">
    <property type="entry name" value="CARBOHYDRATE SULFOTRANSFERASE"/>
    <property type="match status" value="1"/>
</dbReference>
<dbReference type="Proteomes" id="UP000219612">
    <property type="component" value="Unassembled WGS sequence"/>
</dbReference>
<dbReference type="PANTHER" id="PTHR10704:SF44">
    <property type="entry name" value="LD35051P-RELATED"/>
    <property type="match status" value="1"/>
</dbReference>
<organism evidence="1 2">
    <name type="scientific">Paractinoplanes atraurantiacus</name>
    <dbReference type="NCBI Taxonomy" id="1036182"/>
    <lineage>
        <taxon>Bacteria</taxon>
        <taxon>Bacillati</taxon>
        <taxon>Actinomycetota</taxon>
        <taxon>Actinomycetes</taxon>
        <taxon>Micromonosporales</taxon>
        <taxon>Micromonosporaceae</taxon>
        <taxon>Paractinoplanes</taxon>
    </lineage>
</organism>
<dbReference type="InterPro" id="IPR051135">
    <property type="entry name" value="Gal/GlcNAc/GalNAc_ST"/>
</dbReference>
<dbReference type="InterPro" id="IPR027417">
    <property type="entry name" value="P-loop_NTPase"/>
</dbReference>
<dbReference type="GO" id="GO:0006044">
    <property type="term" value="P:N-acetylglucosamine metabolic process"/>
    <property type="evidence" value="ECO:0007669"/>
    <property type="project" value="TreeGrafter"/>
</dbReference>
<evidence type="ECO:0000313" key="2">
    <source>
        <dbReference type="Proteomes" id="UP000219612"/>
    </source>
</evidence>
<sequence length="283" mass="31510">MCALGEVVHLWQRDIRDDERCGCGARFSGCAFWRRVGERAFGGWNHVDVDRVHALRDAVERTRHIPRLATAAEAPPEVHEYADFYARVYAAAAEVSGAEVVVDSSKHSALAHVLRWAGDIDLRVVHVVRDARGVAYSWTKRVSRPETDGAEEMTRYSPGRSAMLWNAHNAAFGLLAKRGVAVHRLRYEEFLAHPRSELLKIGDFAGLRLRPGDLAFLGNGYADLGVGHSAAGNPMRFTVGRLELRRDDAWVSSLPAKQRRLVGAVCAPMLRAYGYPLLKEESR</sequence>
<keyword evidence="2" id="KW-1185">Reference proteome</keyword>
<name>A0A285IUF8_9ACTN</name>
<dbReference type="EMBL" id="OBDY01000012">
    <property type="protein sequence ID" value="SNY51670.1"/>
    <property type="molecule type" value="Genomic_DNA"/>
</dbReference>
<protein>
    <submittedName>
        <fullName evidence="1">Sulfotransferase domain-containing protein</fullName>
    </submittedName>
</protein>
<dbReference type="SUPFAM" id="SSF52540">
    <property type="entry name" value="P-loop containing nucleoside triphosphate hydrolases"/>
    <property type="match status" value="1"/>
</dbReference>
<dbReference type="Pfam" id="PF13469">
    <property type="entry name" value="Sulfotransfer_3"/>
    <property type="match status" value="1"/>
</dbReference>
<keyword evidence="1" id="KW-0808">Transferase</keyword>
<dbReference type="GO" id="GO:0006790">
    <property type="term" value="P:sulfur compound metabolic process"/>
    <property type="evidence" value="ECO:0007669"/>
    <property type="project" value="TreeGrafter"/>
</dbReference>
<gene>
    <name evidence="1" type="ORF">SAMN05421748_11255</name>
</gene>
<evidence type="ECO:0000313" key="1">
    <source>
        <dbReference type="EMBL" id="SNY51670.1"/>
    </source>
</evidence>
<accession>A0A285IUF8</accession>
<dbReference type="Gene3D" id="3.40.50.300">
    <property type="entry name" value="P-loop containing nucleotide triphosphate hydrolases"/>
    <property type="match status" value="1"/>
</dbReference>
<reference evidence="1 2" key="1">
    <citation type="submission" date="2017-09" db="EMBL/GenBank/DDBJ databases">
        <authorList>
            <person name="Ehlers B."/>
            <person name="Leendertz F.H."/>
        </authorList>
    </citation>
    <scope>NUCLEOTIDE SEQUENCE [LARGE SCALE GENOMIC DNA]</scope>
    <source>
        <strain evidence="1 2">CGMCC 4.6857</strain>
    </source>
</reference>
<dbReference type="GO" id="GO:0001517">
    <property type="term" value="F:N-acetylglucosamine 6-O-sulfotransferase activity"/>
    <property type="evidence" value="ECO:0007669"/>
    <property type="project" value="TreeGrafter"/>
</dbReference>
<dbReference type="AlphaFoldDB" id="A0A285IUF8"/>
<proteinExistence type="predicted"/>